<protein>
    <submittedName>
        <fullName evidence="3">Ovule protein</fullName>
    </submittedName>
</protein>
<dbReference type="WBParaSite" id="ACOC_0001163801-mRNA-1">
    <property type="protein sequence ID" value="ACOC_0001163801-mRNA-1"/>
    <property type="gene ID" value="ACOC_0001163801"/>
</dbReference>
<accession>A0A0R3PYU7</accession>
<dbReference type="OrthoDB" id="5855265at2759"/>
<evidence type="ECO:0000313" key="2">
    <source>
        <dbReference type="Proteomes" id="UP000267027"/>
    </source>
</evidence>
<dbReference type="AlphaFoldDB" id="A0A0R3PYU7"/>
<dbReference type="Proteomes" id="UP000267027">
    <property type="component" value="Unassembled WGS sequence"/>
</dbReference>
<gene>
    <name evidence="1" type="ORF">ACOC_LOCUS11639</name>
</gene>
<sequence length="129" mass="15027">MEIIVPLLRPSCSESSQTVVARVFASTSAPIRHRQVHWVFFIFKVQIQITRWERHEPSDTLSCHLIMIRLPVVTNLSSTVELYVCFSCDHWRNNGFCNNTFYSTAQRRFYCGKFSCKKKGREGYLGSFP</sequence>
<name>A0A0R3PYU7_ANGCS</name>
<reference evidence="1 2" key="2">
    <citation type="submission" date="2018-11" db="EMBL/GenBank/DDBJ databases">
        <authorList>
            <consortium name="Pathogen Informatics"/>
        </authorList>
    </citation>
    <scope>NUCLEOTIDE SEQUENCE [LARGE SCALE GENOMIC DNA]</scope>
    <source>
        <strain evidence="1 2">Costa Rica</strain>
    </source>
</reference>
<keyword evidence="2" id="KW-1185">Reference proteome</keyword>
<organism evidence="3">
    <name type="scientific">Angiostrongylus costaricensis</name>
    <name type="common">Nematode worm</name>
    <dbReference type="NCBI Taxonomy" id="334426"/>
    <lineage>
        <taxon>Eukaryota</taxon>
        <taxon>Metazoa</taxon>
        <taxon>Ecdysozoa</taxon>
        <taxon>Nematoda</taxon>
        <taxon>Chromadorea</taxon>
        <taxon>Rhabditida</taxon>
        <taxon>Rhabditina</taxon>
        <taxon>Rhabditomorpha</taxon>
        <taxon>Strongyloidea</taxon>
        <taxon>Metastrongylidae</taxon>
        <taxon>Angiostrongylus</taxon>
    </lineage>
</organism>
<reference evidence="3" key="1">
    <citation type="submission" date="2017-02" db="UniProtKB">
        <authorList>
            <consortium name="WormBaseParasite"/>
        </authorList>
    </citation>
    <scope>IDENTIFICATION</scope>
</reference>
<evidence type="ECO:0000313" key="3">
    <source>
        <dbReference type="WBParaSite" id="ACOC_0001163801-mRNA-1"/>
    </source>
</evidence>
<dbReference type="EMBL" id="UYYA01004745">
    <property type="protein sequence ID" value="VDM63224.1"/>
    <property type="molecule type" value="Genomic_DNA"/>
</dbReference>
<evidence type="ECO:0000313" key="1">
    <source>
        <dbReference type="EMBL" id="VDM63224.1"/>
    </source>
</evidence>
<proteinExistence type="predicted"/>